<accession>A0A974XI74</accession>
<dbReference type="Gene3D" id="3.40.50.720">
    <property type="entry name" value="NAD(P)-binding Rossmann-like Domain"/>
    <property type="match status" value="1"/>
</dbReference>
<dbReference type="Pfam" id="PF01408">
    <property type="entry name" value="GFO_IDH_MocA"/>
    <property type="match status" value="1"/>
</dbReference>
<name>A0A974XI74_9FIRM</name>
<feature type="domain" description="GFO/IDH/MocA-like oxidoreductase" evidence="3">
    <location>
        <begin position="132"/>
        <end position="256"/>
    </location>
</feature>
<dbReference type="SUPFAM" id="SSF51735">
    <property type="entry name" value="NAD(P)-binding Rossmann-fold domains"/>
    <property type="match status" value="1"/>
</dbReference>
<dbReference type="InterPro" id="IPR000683">
    <property type="entry name" value="Gfo/Idh/MocA-like_OxRdtase_N"/>
</dbReference>
<evidence type="ECO:0000313" key="4">
    <source>
        <dbReference type="EMBL" id="QSX09210.1"/>
    </source>
</evidence>
<evidence type="ECO:0000256" key="1">
    <source>
        <dbReference type="ARBA" id="ARBA00023002"/>
    </source>
</evidence>
<keyword evidence="5" id="KW-1185">Reference proteome</keyword>
<feature type="domain" description="Gfo/Idh/MocA-like oxidoreductase N-terminal" evidence="2">
    <location>
        <begin position="5"/>
        <end position="124"/>
    </location>
</feature>
<dbReference type="EMBL" id="CP071444">
    <property type="protein sequence ID" value="QSX09210.1"/>
    <property type="molecule type" value="Genomic_DNA"/>
</dbReference>
<organism evidence="4 5">
    <name type="scientific">Alkalibacter rhizosphaerae</name>
    <dbReference type="NCBI Taxonomy" id="2815577"/>
    <lineage>
        <taxon>Bacteria</taxon>
        <taxon>Bacillati</taxon>
        <taxon>Bacillota</taxon>
        <taxon>Clostridia</taxon>
        <taxon>Eubacteriales</taxon>
        <taxon>Eubacteriaceae</taxon>
        <taxon>Alkalibacter</taxon>
    </lineage>
</organism>
<dbReference type="Gene3D" id="3.30.360.10">
    <property type="entry name" value="Dihydrodipicolinate Reductase, domain 2"/>
    <property type="match status" value="1"/>
</dbReference>
<dbReference type="GO" id="GO:0000166">
    <property type="term" value="F:nucleotide binding"/>
    <property type="evidence" value="ECO:0007669"/>
    <property type="project" value="InterPro"/>
</dbReference>
<evidence type="ECO:0000259" key="3">
    <source>
        <dbReference type="Pfam" id="PF22725"/>
    </source>
</evidence>
<dbReference type="AlphaFoldDB" id="A0A974XI74"/>
<dbReference type="InterPro" id="IPR036291">
    <property type="entry name" value="NAD(P)-bd_dom_sf"/>
</dbReference>
<dbReference type="KEGG" id="alka:J0B03_03865"/>
<dbReference type="Pfam" id="PF22725">
    <property type="entry name" value="GFO_IDH_MocA_C3"/>
    <property type="match status" value="1"/>
</dbReference>
<reference evidence="4" key="1">
    <citation type="submission" date="2021-03" db="EMBL/GenBank/DDBJ databases">
        <title>Alkalibacter marinus sp. nov., isolated from tidal flat sediment.</title>
        <authorList>
            <person name="Namirimu T."/>
            <person name="Yang J.-A."/>
            <person name="Yang S.-H."/>
            <person name="Kim Y.-J."/>
            <person name="Kwon K.K."/>
        </authorList>
    </citation>
    <scope>NUCLEOTIDE SEQUENCE</scope>
    <source>
        <strain evidence="4">ES005</strain>
    </source>
</reference>
<dbReference type="InterPro" id="IPR050463">
    <property type="entry name" value="Gfo/Idh/MocA_oxidrdct_glycsds"/>
</dbReference>
<gene>
    <name evidence="4" type="ORF">J0B03_03865</name>
</gene>
<dbReference type="PANTHER" id="PTHR43818:SF11">
    <property type="entry name" value="BCDNA.GH03377"/>
    <property type="match status" value="1"/>
</dbReference>
<sequence length="334" mass="38279">MKEVNWGLIGCGQVTEVKSGPGLYKSENSNLVAVYDNTYERAQDYGKRHHVKKVYEKVEDLLQDSEIDIIYIATPPKFHKEYAIACLNHGKIPYVEKPVAMNHDECLEIEALSKEKGIPVYVAFYRRGMEKFLRIKELLDQKILGDIRYLYVTQIMKPEETDLDPERLPWRLIPEISGGGKFLDMAVHVLDCLEFFFGKMESMSGIVENKGGLYRADDTVVATFRFQNGIVGSGTWCYVADHEENRVEIVGEKGRILYDGLSAKRFTLILDGQEEVIEFEEPEHVAMPFQQSVVNELIGKEKSNANFEEAINLVRMTDMLLSEYNKQVMKNVEN</sequence>
<dbReference type="RefSeq" id="WP_207300549.1">
    <property type="nucleotide sequence ID" value="NZ_CP071444.1"/>
</dbReference>
<dbReference type="SUPFAM" id="SSF55347">
    <property type="entry name" value="Glyceraldehyde-3-phosphate dehydrogenase-like, C-terminal domain"/>
    <property type="match status" value="1"/>
</dbReference>
<dbReference type="Proteomes" id="UP000663499">
    <property type="component" value="Chromosome"/>
</dbReference>
<evidence type="ECO:0000259" key="2">
    <source>
        <dbReference type="Pfam" id="PF01408"/>
    </source>
</evidence>
<proteinExistence type="predicted"/>
<dbReference type="PANTHER" id="PTHR43818">
    <property type="entry name" value="BCDNA.GH03377"/>
    <property type="match status" value="1"/>
</dbReference>
<evidence type="ECO:0000313" key="5">
    <source>
        <dbReference type="Proteomes" id="UP000663499"/>
    </source>
</evidence>
<keyword evidence="1" id="KW-0560">Oxidoreductase</keyword>
<dbReference type="InterPro" id="IPR055170">
    <property type="entry name" value="GFO_IDH_MocA-like_dom"/>
</dbReference>
<dbReference type="GO" id="GO:0016491">
    <property type="term" value="F:oxidoreductase activity"/>
    <property type="evidence" value="ECO:0007669"/>
    <property type="project" value="UniProtKB-KW"/>
</dbReference>
<protein>
    <submittedName>
        <fullName evidence="4">Gfo/Idh/MocA family oxidoreductase</fullName>
    </submittedName>
</protein>